<protein>
    <recommendedName>
        <fullName evidence="3">Secreted protein</fullName>
    </recommendedName>
</protein>
<evidence type="ECO:0008006" key="3">
    <source>
        <dbReference type="Google" id="ProtNLM"/>
    </source>
</evidence>
<sequence>MAPPIFGAGAALLLALSGGNGGVPNSPPAAESSPARLTRRAALASLLPVAAAAATSTPALADDGADPKKPQFRRYPQIRFIAALGDPSASSGAGSDAWGLWRDDPGPRGVYLRDYDSRIASSKNNVAPAGWTFRRDDWWLEEHGLIMSNPDELPRKRYDKESGEVVPYKRYVVTGDREVTSVLTVTEDGRWDLAKGTLYDVTHLPCRSARYTQPAAAATTGAVEVGATGTTTAAGAGASKTCAPPNADRKAFPVKPGAEMPPVAGCAKQDYAVLFVLGEEA</sequence>
<keyword evidence="1" id="KW-0732">Signal</keyword>
<evidence type="ECO:0000313" key="2">
    <source>
        <dbReference type="EMBL" id="CAE2274093.1"/>
    </source>
</evidence>
<proteinExistence type="predicted"/>
<feature type="signal peptide" evidence="1">
    <location>
        <begin position="1"/>
        <end position="21"/>
    </location>
</feature>
<organism evidence="2">
    <name type="scientific">Odontella aurita</name>
    <dbReference type="NCBI Taxonomy" id="265563"/>
    <lineage>
        <taxon>Eukaryota</taxon>
        <taxon>Sar</taxon>
        <taxon>Stramenopiles</taxon>
        <taxon>Ochrophyta</taxon>
        <taxon>Bacillariophyta</taxon>
        <taxon>Mediophyceae</taxon>
        <taxon>Biddulphiophycidae</taxon>
        <taxon>Eupodiscales</taxon>
        <taxon>Odontellaceae</taxon>
        <taxon>Odontella</taxon>
    </lineage>
</organism>
<dbReference type="AlphaFoldDB" id="A0A7S4JTT6"/>
<reference evidence="2" key="1">
    <citation type="submission" date="2021-01" db="EMBL/GenBank/DDBJ databases">
        <authorList>
            <person name="Corre E."/>
            <person name="Pelletier E."/>
            <person name="Niang G."/>
            <person name="Scheremetjew M."/>
            <person name="Finn R."/>
            <person name="Kale V."/>
            <person name="Holt S."/>
            <person name="Cochrane G."/>
            <person name="Meng A."/>
            <person name="Brown T."/>
            <person name="Cohen L."/>
        </authorList>
    </citation>
    <scope>NUCLEOTIDE SEQUENCE</scope>
    <source>
        <strain evidence="2">Isolate 1302-5</strain>
    </source>
</reference>
<evidence type="ECO:0000256" key="1">
    <source>
        <dbReference type="SAM" id="SignalP"/>
    </source>
</evidence>
<feature type="chain" id="PRO_5031337878" description="Secreted protein" evidence="1">
    <location>
        <begin position="22"/>
        <end position="281"/>
    </location>
</feature>
<gene>
    <name evidence="2" type="ORF">OAUR00152_LOCUS33803</name>
</gene>
<accession>A0A7S4JTT6</accession>
<dbReference type="EMBL" id="HBKQ01048923">
    <property type="protein sequence ID" value="CAE2274093.1"/>
    <property type="molecule type" value="Transcribed_RNA"/>
</dbReference>
<name>A0A7S4JTT6_9STRA</name>